<keyword evidence="2" id="KW-1185">Reference proteome</keyword>
<gene>
    <name evidence="1" type="ORF">CAEBREN_05484</name>
</gene>
<dbReference type="OrthoDB" id="5772619at2759"/>
<accession>G0NC64</accession>
<dbReference type="EMBL" id="GL379861">
    <property type="protein sequence ID" value="EGT57354.1"/>
    <property type="molecule type" value="Genomic_DNA"/>
</dbReference>
<dbReference type="STRING" id="135651.G0NC64"/>
<protein>
    <submittedName>
        <fullName evidence="1">Uncharacterized protein</fullName>
    </submittedName>
</protein>
<dbReference type="eggNOG" id="ENOG502THS5">
    <property type="taxonomic scope" value="Eukaryota"/>
</dbReference>
<evidence type="ECO:0000313" key="2">
    <source>
        <dbReference type="Proteomes" id="UP000008068"/>
    </source>
</evidence>
<organism evidence="2">
    <name type="scientific">Caenorhabditis brenneri</name>
    <name type="common">Nematode worm</name>
    <dbReference type="NCBI Taxonomy" id="135651"/>
    <lineage>
        <taxon>Eukaryota</taxon>
        <taxon>Metazoa</taxon>
        <taxon>Ecdysozoa</taxon>
        <taxon>Nematoda</taxon>
        <taxon>Chromadorea</taxon>
        <taxon>Rhabditida</taxon>
        <taxon>Rhabditina</taxon>
        <taxon>Rhabditomorpha</taxon>
        <taxon>Rhabditoidea</taxon>
        <taxon>Rhabditidae</taxon>
        <taxon>Peloderinae</taxon>
        <taxon>Caenorhabditis</taxon>
    </lineage>
</organism>
<dbReference type="FunCoup" id="G0NC64">
    <property type="interactions" value="36"/>
</dbReference>
<name>G0NC64_CAEBE</name>
<dbReference type="OMA" id="MCHHRDY"/>
<evidence type="ECO:0000313" key="1">
    <source>
        <dbReference type="EMBL" id="EGT57354.1"/>
    </source>
</evidence>
<proteinExistence type="predicted"/>
<dbReference type="HOGENOM" id="CLU_2401673_0_0_1"/>
<sequence length="94" mass="10199">MRELLVIAKGCAHSCDSLSQLDGSHCQICHHMDYCNDNTPKIGQGVIMKSPPEIGGGVQPDNGYHIGHGVRPRSATQASFGFLMTLPVIRHFVL</sequence>
<dbReference type="InParanoid" id="G0NC64"/>
<dbReference type="Proteomes" id="UP000008068">
    <property type="component" value="Unassembled WGS sequence"/>
</dbReference>
<reference evidence="2" key="1">
    <citation type="submission" date="2011-07" db="EMBL/GenBank/DDBJ databases">
        <authorList>
            <consortium name="Caenorhabditis brenneri Sequencing and Analysis Consortium"/>
            <person name="Wilson R.K."/>
        </authorList>
    </citation>
    <scope>NUCLEOTIDE SEQUENCE [LARGE SCALE GENOMIC DNA]</scope>
    <source>
        <strain evidence="2">PB2801</strain>
    </source>
</reference>
<dbReference type="AlphaFoldDB" id="G0NC64"/>